<sequence>MMKRKALYTSRLFGESAIPDLRFALPVAATSASTPTSLLLPLRGTLSPAAVEARSTGESAFVLRESRGNYVRVYAFFLGPDARVWSGSAGWIRRRVVMTSAGEARFSRGDLPSYGRTLVLLSIVEETEDTSVETFASCSEWRLLFDASIHWHMPTLETYPGRYRAL</sequence>
<evidence type="ECO:0000313" key="2">
    <source>
        <dbReference type="Proteomes" id="UP001362999"/>
    </source>
</evidence>
<gene>
    <name evidence="1" type="ORF">R3P38DRAFT_3270835</name>
</gene>
<proteinExistence type="predicted"/>
<evidence type="ECO:0000313" key="1">
    <source>
        <dbReference type="EMBL" id="KAK7023291.1"/>
    </source>
</evidence>
<organism evidence="1 2">
    <name type="scientific">Favolaschia claudopus</name>
    <dbReference type="NCBI Taxonomy" id="2862362"/>
    <lineage>
        <taxon>Eukaryota</taxon>
        <taxon>Fungi</taxon>
        <taxon>Dikarya</taxon>
        <taxon>Basidiomycota</taxon>
        <taxon>Agaricomycotina</taxon>
        <taxon>Agaricomycetes</taxon>
        <taxon>Agaricomycetidae</taxon>
        <taxon>Agaricales</taxon>
        <taxon>Marasmiineae</taxon>
        <taxon>Mycenaceae</taxon>
        <taxon>Favolaschia</taxon>
    </lineage>
</organism>
<dbReference type="Proteomes" id="UP001362999">
    <property type="component" value="Unassembled WGS sequence"/>
</dbReference>
<dbReference type="EMBL" id="JAWWNJ010000036">
    <property type="protein sequence ID" value="KAK7023291.1"/>
    <property type="molecule type" value="Genomic_DNA"/>
</dbReference>
<keyword evidence="2" id="KW-1185">Reference proteome</keyword>
<name>A0AAW0BBY4_9AGAR</name>
<comment type="caution">
    <text evidence="1">The sequence shown here is derived from an EMBL/GenBank/DDBJ whole genome shotgun (WGS) entry which is preliminary data.</text>
</comment>
<accession>A0AAW0BBY4</accession>
<reference evidence="1 2" key="1">
    <citation type="journal article" date="2024" name="J Genomics">
        <title>Draft genome sequencing and assembly of Favolaschia claudopus CIRM-BRFM 2984 isolated from oak limbs.</title>
        <authorList>
            <person name="Navarro D."/>
            <person name="Drula E."/>
            <person name="Chaduli D."/>
            <person name="Cazenave R."/>
            <person name="Ahrendt S."/>
            <person name="Wang J."/>
            <person name="Lipzen A."/>
            <person name="Daum C."/>
            <person name="Barry K."/>
            <person name="Grigoriev I.V."/>
            <person name="Favel A."/>
            <person name="Rosso M.N."/>
            <person name="Martin F."/>
        </authorList>
    </citation>
    <scope>NUCLEOTIDE SEQUENCE [LARGE SCALE GENOMIC DNA]</scope>
    <source>
        <strain evidence="1 2">CIRM-BRFM 2984</strain>
    </source>
</reference>
<dbReference type="AlphaFoldDB" id="A0AAW0BBY4"/>
<protein>
    <submittedName>
        <fullName evidence="1">Uncharacterized protein</fullName>
    </submittedName>
</protein>